<evidence type="ECO:0000313" key="2">
    <source>
        <dbReference type="Proteomes" id="UP000033393"/>
    </source>
</evidence>
<keyword evidence="2" id="KW-1185">Reference proteome</keyword>
<sequence length="72" mass="7983">MAWVEQPYTDPLYQRCGLARAGLSALRAEHPDLNWHTLGGHLTESQAFWTVVGTGVPGGYQQRHLCSHVRPG</sequence>
<name>A0A0F0GN67_LENAE</name>
<evidence type="ECO:0000313" key="1">
    <source>
        <dbReference type="EMBL" id="KJK42873.1"/>
    </source>
</evidence>
<organism evidence="1 2">
    <name type="scientific">Lentzea aerocolonigenes</name>
    <name type="common">Lechevalieria aerocolonigenes</name>
    <name type="synonym">Saccharothrix aerocolonigenes</name>
    <dbReference type="NCBI Taxonomy" id="68170"/>
    <lineage>
        <taxon>Bacteria</taxon>
        <taxon>Bacillati</taxon>
        <taxon>Actinomycetota</taxon>
        <taxon>Actinomycetes</taxon>
        <taxon>Pseudonocardiales</taxon>
        <taxon>Pseudonocardiaceae</taxon>
        <taxon>Lentzea</taxon>
    </lineage>
</organism>
<dbReference type="EMBL" id="JYJG01000324">
    <property type="protein sequence ID" value="KJK42873.1"/>
    <property type="molecule type" value="Genomic_DNA"/>
</dbReference>
<reference evidence="1 2" key="1">
    <citation type="submission" date="2015-02" db="EMBL/GenBank/DDBJ databases">
        <authorList>
            <person name="Ju K.-S."/>
            <person name="Doroghazi J.R."/>
            <person name="Metcalf W."/>
        </authorList>
    </citation>
    <scope>NUCLEOTIDE SEQUENCE [LARGE SCALE GENOMIC DNA]</scope>
    <source>
        <strain evidence="1 2">NRRL B-16140</strain>
    </source>
</reference>
<dbReference type="OrthoDB" id="3395574at2"/>
<proteinExistence type="predicted"/>
<accession>A0A0F0GN67</accession>
<protein>
    <recommendedName>
        <fullName evidence="3">Acetyltransferase</fullName>
    </recommendedName>
</protein>
<comment type="caution">
    <text evidence="1">The sequence shown here is derived from an EMBL/GenBank/DDBJ whole genome shotgun (WGS) entry which is preliminary data.</text>
</comment>
<dbReference type="AlphaFoldDB" id="A0A0F0GN67"/>
<dbReference type="Proteomes" id="UP000033393">
    <property type="component" value="Unassembled WGS sequence"/>
</dbReference>
<dbReference type="PATRIC" id="fig|68170.10.peg.9213"/>
<gene>
    <name evidence="1" type="ORF">UK23_35355</name>
</gene>
<evidence type="ECO:0008006" key="3">
    <source>
        <dbReference type="Google" id="ProtNLM"/>
    </source>
</evidence>